<name>A0AAE1JJ90_9FABA</name>
<sequence length="462" mass="51253">MAISSSSSDRDEMKHVAVIPFPFGSHRITLPNLVFKLAHAAPNVVFSYIAPPQHNQEVFSKPNIPQNVKRFDISDGVPEGHVLGNNPIEKIDLFLKSCPQNLKQAVVDLAVKSTNLRVTCILSDAFMTPSLTLAQELKVPWIPVWVCLPTAMSPHFYAHIVQQHCAKHGMESDKLVDFLPGVFQMRIADLPYESRIIDEDKETTVMSRTLNSFGKTLPQAKAVVVNFYEEIVPPLFVEDMRSKLQSMLFVGVLTLFPSPFSSSPPLMDPSGCLEWLEKQRSRSIVYICFGTVTVPPPPELVSIAEALEAGEFPYLWVIRDDLKGILPDGFVSGTIKRGKIVPWAPQMQVLAHESVGVYVAHSGMNSMMESAANGVPMICRHFFADQGMCGRTASDVWGFGLKLKEFTKTGLMKSLNLILMQEEGNKVRENALKMKTTLQDVAKPEGKAAHDFKTLVELISTS</sequence>
<keyword evidence="4" id="KW-1185">Reference proteome</keyword>
<dbReference type="PANTHER" id="PTHR11926">
    <property type="entry name" value="GLUCOSYL/GLUCURONOSYL TRANSFERASES"/>
    <property type="match status" value="1"/>
</dbReference>
<evidence type="ECO:0000313" key="4">
    <source>
        <dbReference type="Proteomes" id="UP001293593"/>
    </source>
</evidence>
<dbReference type="SUPFAM" id="SSF53756">
    <property type="entry name" value="UDP-Glycosyltransferase/glycogen phosphorylase"/>
    <property type="match status" value="1"/>
</dbReference>
<comment type="caution">
    <text evidence="3">The sequence shown here is derived from an EMBL/GenBank/DDBJ whole genome shotgun (WGS) entry which is preliminary data.</text>
</comment>
<evidence type="ECO:0000256" key="1">
    <source>
        <dbReference type="ARBA" id="ARBA00009995"/>
    </source>
</evidence>
<dbReference type="CDD" id="cd03784">
    <property type="entry name" value="GT1_Gtf-like"/>
    <property type="match status" value="1"/>
</dbReference>
<dbReference type="Pfam" id="PF00201">
    <property type="entry name" value="UDPGT"/>
    <property type="match status" value="1"/>
</dbReference>
<dbReference type="GO" id="GO:0080044">
    <property type="term" value="F:quercetin 7-O-glucosyltransferase activity"/>
    <property type="evidence" value="ECO:0007669"/>
    <property type="project" value="TreeGrafter"/>
</dbReference>
<organism evidence="3 4">
    <name type="scientific">Acacia crassicarpa</name>
    <name type="common">northern wattle</name>
    <dbReference type="NCBI Taxonomy" id="499986"/>
    <lineage>
        <taxon>Eukaryota</taxon>
        <taxon>Viridiplantae</taxon>
        <taxon>Streptophyta</taxon>
        <taxon>Embryophyta</taxon>
        <taxon>Tracheophyta</taxon>
        <taxon>Spermatophyta</taxon>
        <taxon>Magnoliopsida</taxon>
        <taxon>eudicotyledons</taxon>
        <taxon>Gunneridae</taxon>
        <taxon>Pentapetalae</taxon>
        <taxon>rosids</taxon>
        <taxon>fabids</taxon>
        <taxon>Fabales</taxon>
        <taxon>Fabaceae</taxon>
        <taxon>Caesalpinioideae</taxon>
        <taxon>mimosoid clade</taxon>
        <taxon>Acacieae</taxon>
        <taxon>Acacia</taxon>
    </lineage>
</organism>
<dbReference type="Gene3D" id="3.40.50.2000">
    <property type="entry name" value="Glycogen Phosphorylase B"/>
    <property type="match status" value="2"/>
</dbReference>
<evidence type="ECO:0000256" key="2">
    <source>
        <dbReference type="ARBA" id="ARBA00022679"/>
    </source>
</evidence>
<dbReference type="GO" id="GO:0080043">
    <property type="term" value="F:quercetin 3-O-glucosyltransferase activity"/>
    <property type="evidence" value="ECO:0007669"/>
    <property type="project" value="TreeGrafter"/>
</dbReference>
<proteinExistence type="inferred from homology"/>
<dbReference type="Proteomes" id="UP001293593">
    <property type="component" value="Unassembled WGS sequence"/>
</dbReference>
<accession>A0AAE1JJ90</accession>
<evidence type="ECO:0000313" key="3">
    <source>
        <dbReference type="EMBL" id="KAK4254194.1"/>
    </source>
</evidence>
<dbReference type="InterPro" id="IPR002213">
    <property type="entry name" value="UDP_glucos_trans"/>
</dbReference>
<protein>
    <recommendedName>
        <fullName evidence="5">Glycosyltransferase</fullName>
    </recommendedName>
</protein>
<reference evidence="3" key="1">
    <citation type="submission" date="2023-10" db="EMBL/GenBank/DDBJ databases">
        <title>Chromosome-level genome of the transformable northern wattle, Acacia crassicarpa.</title>
        <authorList>
            <person name="Massaro I."/>
            <person name="Sinha N.R."/>
            <person name="Poethig S."/>
            <person name="Leichty A.R."/>
        </authorList>
    </citation>
    <scope>NUCLEOTIDE SEQUENCE</scope>
    <source>
        <strain evidence="3">Acra3RX</strain>
        <tissue evidence="3">Leaf</tissue>
    </source>
</reference>
<dbReference type="PANTHER" id="PTHR11926:SF774">
    <property type="entry name" value="UDP-GLYCOSYLTRANSFERASE 85A1-RELATED"/>
    <property type="match status" value="1"/>
</dbReference>
<keyword evidence="2" id="KW-0808">Transferase</keyword>
<evidence type="ECO:0008006" key="5">
    <source>
        <dbReference type="Google" id="ProtNLM"/>
    </source>
</evidence>
<gene>
    <name evidence="3" type="ORF">QN277_009608</name>
</gene>
<comment type="similarity">
    <text evidence="1">Belongs to the UDP-glycosyltransferase family.</text>
</comment>
<dbReference type="EMBL" id="JAWXYG010000014">
    <property type="protein sequence ID" value="KAK4254194.1"/>
    <property type="molecule type" value="Genomic_DNA"/>
</dbReference>
<dbReference type="AlphaFoldDB" id="A0AAE1JJ90"/>